<comment type="caution">
    <text evidence="2">The sequence shown here is derived from an EMBL/GenBank/DDBJ whole genome shotgun (WGS) entry which is preliminary data.</text>
</comment>
<dbReference type="RefSeq" id="WP_272404821.1">
    <property type="nucleotide sequence ID" value="NZ_JAUSQP010000001.1"/>
</dbReference>
<name>A0ABD5AKP3_ACICA</name>
<evidence type="ECO:0000259" key="1">
    <source>
        <dbReference type="Pfam" id="PF00583"/>
    </source>
</evidence>
<dbReference type="Proteomes" id="UP001240164">
    <property type="component" value="Unassembled WGS sequence"/>
</dbReference>
<reference evidence="2 3" key="1">
    <citation type="submission" date="2023-07" db="EMBL/GenBank/DDBJ databases">
        <title>Sorghum-associated microbial communities from plants grown in Nebraska, USA.</title>
        <authorList>
            <person name="Schachtman D."/>
        </authorList>
    </citation>
    <scope>NUCLEOTIDE SEQUENCE [LARGE SCALE GENOMIC DNA]</scope>
    <source>
        <strain evidence="2 3">CC146</strain>
    </source>
</reference>
<feature type="domain" description="N-acetyltransferase" evidence="1">
    <location>
        <begin position="95"/>
        <end position="137"/>
    </location>
</feature>
<evidence type="ECO:0000313" key="2">
    <source>
        <dbReference type="EMBL" id="MDP9803148.1"/>
    </source>
</evidence>
<proteinExistence type="predicted"/>
<dbReference type="InterPro" id="IPR016181">
    <property type="entry name" value="Acyl_CoA_acyltransferase"/>
</dbReference>
<protein>
    <recommendedName>
        <fullName evidence="1">N-acetyltransferase domain-containing protein</fullName>
    </recommendedName>
</protein>
<sequence length="166" mass="19316">MNTEPFQQSEEDSLIGLEEQNEISCLVRRFATEQFKYSRMRISSPELIRKMPQPRVNIALNKSLIDLYLRFGKYPLADHKDKKCIIVARIGFKKQKNGYGTALLKELCIFGEKFGYEYLEVECPNPNCQAFMKKLGFKDAFYLPINQLKNSIQEYELSKKAKVSLV</sequence>
<gene>
    <name evidence="2" type="ORF">J2771_001402</name>
</gene>
<dbReference type="Gene3D" id="3.40.630.30">
    <property type="match status" value="1"/>
</dbReference>
<dbReference type="EMBL" id="JAUSQP010000001">
    <property type="protein sequence ID" value="MDP9803148.1"/>
    <property type="molecule type" value="Genomic_DNA"/>
</dbReference>
<dbReference type="Pfam" id="PF00583">
    <property type="entry name" value="Acetyltransf_1"/>
    <property type="match status" value="1"/>
</dbReference>
<accession>A0ABD5AKP3</accession>
<dbReference type="AlphaFoldDB" id="A0ABD5AKP3"/>
<evidence type="ECO:0000313" key="3">
    <source>
        <dbReference type="Proteomes" id="UP001240164"/>
    </source>
</evidence>
<dbReference type="SUPFAM" id="SSF55729">
    <property type="entry name" value="Acyl-CoA N-acyltransferases (Nat)"/>
    <property type="match status" value="1"/>
</dbReference>
<dbReference type="InterPro" id="IPR000182">
    <property type="entry name" value="GNAT_dom"/>
</dbReference>
<organism evidence="2 3">
    <name type="scientific">Acinetobacter calcoaceticus</name>
    <dbReference type="NCBI Taxonomy" id="471"/>
    <lineage>
        <taxon>Bacteria</taxon>
        <taxon>Pseudomonadati</taxon>
        <taxon>Pseudomonadota</taxon>
        <taxon>Gammaproteobacteria</taxon>
        <taxon>Moraxellales</taxon>
        <taxon>Moraxellaceae</taxon>
        <taxon>Acinetobacter</taxon>
        <taxon>Acinetobacter calcoaceticus/baumannii complex</taxon>
    </lineage>
</organism>